<organism evidence="3 4">
    <name type="scientific">Pseudoalteromonas denitrificans DSM 6059</name>
    <dbReference type="NCBI Taxonomy" id="1123010"/>
    <lineage>
        <taxon>Bacteria</taxon>
        <taxon>Pseudomonadati</taxon>
        <taxon>Pseudomonadota</taxon>
        <taxon>Gammaproteobacteria</taxon>
        <taxon>Alteromonadales</taxon>
        <taxon>Pseudoalteromonadaceae</taxon>
        <taxon>Pseudoalteromonas</taxon>
    </lineage>
</organism>
<protein>
    <submittedName>
        <fullName evidence="3">Pectate lyase superfamily protein</fullName>
    </submittedName>
</protein>
<dbReference type="InterPro" id="IPR003961">
    <property type="entry name" value="FN3_dom"/>
</dbReference>
<accession>A0A1I1U2N2</accession>
<dbReference type="SUPFAM" id="SSF51126">
    <property type="entry name" value="Pectin lyase-like"/>
    <property type="match status" value="1"/>
</dbReference>
<dbReference type="Pfam" id="PF12708">
    <property type="entry name" value="Pect-lyase_RHGA_epim"/>
    <property type="match status" value="1"/>
</dbReference>
<dbReference type="GO" id="GO:0016829">
    <property type="term" value="F:lyase activity"/>
    <property type="evidence" value="ECO:0007669"/>
    <property type="project" value="UniProtKB-KW"/>
</dbReference>
<dbReference type="InterPro" id="IPR011050">
    <property type="entry name" value="Pectin_lyase_fold/virulence"/>
</dbReference>
<keyword evidence="4" id="KW-1185">Reference proteome</keyword>
<feature type="signal peptide" evidence="1">
    <location>
        <begin position="1"/>
        <end position="20"/>
    </location>
</feature>
<dbReference type="Gene3D" id="2.60.40.10">
    <property type="entry name" value="Immunoglobulins"/>
    <property type="match status" value="5"/>
</dbReference>
<dbReference type="OrthoDB" id="5903218at2"/>
<gene>
    <name evidence="3" type="ORF">SAMN02745724_05092</name>
</gene>
<dbReference type="EMBL" id="FOLO01000080">
    <property type="protein sequence ID" value="SFD65072.1"/>
    <property type="molecule type" value="Genomic_DNA"/>
</dbReference>
<name>A0A1I1U2N2_9GAMM</name>
<feature type="domain" description="Fibronectin type-III" evidence="2">
    <location>
        <begin position="22"/>
        <end position="112"/>
    </location>
</feature>
<dbReference type="Proteomes" id="UP000198862">
    <property type="component" value="Unassembled WGS sequence"/>
</dbReference>
<dbReference type="InterPro" id="IPR024535">
    <property type="entry name" value="RHGA/B-epi-like_pectate_lyase"/>
</dbReference>
<reference evidence="3 4" key="1">
    <citation type="submission" date="2016-10" db="EMBL/GenBank/DDBJ databases">
        <authorList>
            <person name="de Groot N.N."/>
        </authorList>
    </citation>
    <scope>NUCLEOTIDE SEQUENCE [LARGE SCALE GENOMIC DNA]</scope>
    <source>
        <strain evidence="3 4">DSM 6059</strain>
    </source>
</reference>
<keyword evidence="1" id="KW-0732">Signal</keyword>
<keyword evidence="3" id="KW-0456">Lyase</keyword>
<dbReference type="AlphaFoldDB" id="A0A1I1U2N2"/>
<dbReference type="CDD" id="cd00063">
    <property type="entry name" value="FN3"/>
    <property type="match status" value="2"/>
</dbReference>
<evidence type="ECO:0000313" key="3">
    <source>
        <dbReference type="EMBL" id="SFD65072.1"/>
    </source>
</evidence>
<dbReference type="SUPFAM" id="SSF49265">
    <property type="entry name" value="Fibronectin type III"/>
    <property type="match status" value="4"/>
</dbReference>
<dbReference type="SMART" id="SM00060">
    <property type="entry name" value="FN3"/>
    <property type="match status" value="5"/>
</dbReference>
<evidence type="ECO:0000313" key="4">
    <source>
        <dbReference type="Proteomes" id="UP000198862"/>
    </source>
</evidence>
<dbReference type="Gene3D" id="2.160.20.10">
    <property type="entry name" value="Single-stranded right-handed beta-helix, Pectin lyase-like"/>
    <property type="match status" value="1"/>
</dbReference>
<dbReference type="InterPro" id="IPR036116">
    <property type="entry name" value="FN3_sf"/>
</dbReference>
<proteinExistence type="predicted"/>
<dbReference type="PROSITE" id="PS50853">
    <property type="entry name" value="FN3"/>
    <property type="match status" value="1"/>
</dbReference>
<dbReference type="InterPro" id="IPR013783">
    <property type="entry name" value="Ig-like_fold"/>
</dbReference>
<dbReference type="InterPro" id="IPR012334">
    <property type="entry name" value="Pectin_lyas_fold"/>
</dbReference>
<sequence length="1138" mass="125444">MKIKLLSLVLLSFISFISYASPPSSTSITGPSYHISRGTFSYSWAKPSGTITKYEVEKSIDGQKSIVSFDQNTTSYSETFNDLITYTARVRACNTDGCSSWSGYEVNIVKPYWPPNASSISSPSTSATGQFSVTWSTPWGYGINRYELERSIGNANNWQQVQSANSLNFNEQVNANGTYYYRVTVCNIDNRCSGLSNTASVTVDIPTPPSATTIIGPDYHITRGTYSYSWARPSGTITRYEVEKSIDGQTSIVNFDQNTTSYSETFSNLITYTSRVRACNTAGCSGWSAYEVNIVKPYWPPNKTTITATQNNNASNEFNLTWPQPWGYEIKRYILEEQVDGQSSWSIILNKKTLSTKVIKSPGKYHYRVNVCNIDEKCSGYSNVVSINVVSPPINPNSKPNFSWNLYHPINTETDFCLPLTSDSHNVSYYQVYAGVSSGSLSKKHDVNKSVSCTPTTLNFSTKESFYIAYKACNSAGCSGLSPTEKIVVFGAPSSPSVTLSGKNVSTDSVTATITAGISTIWTGAYVKITHIKPSGVVSIQTEKPAFNGTSQPLSWTSPALRESGTHKFEFITCNKTDAHCSQATSKAIVIEALIAPEKPLASLINNDINLDWNEVSGTSYYEVSQQFNGSSWSPVATIHIIDGDNSKAIRSNLPPGTYAYKVKACNSNNTCSDDSPVSNSITIKSLCENIGNDAVVSISKCGASKNDESDDTLAIQAAIYFANSNNKDVYIPGGTYKISQTLTVPDGVTISGTKRELSILSTASNITLMKIFDNVTLSNLYFKQSNFKRATKVPELPNRDWLGTAIEFNDSAKKITFDLIYVFGFVNGIIGDNLEADTFVFDDVIVDRVINGIKLTGYTPISSLECDLNDSTCEFPITFNNLLIQHGITGLDVTGIKTQVNNSVIQDYTTGIIFNGGTTEQQGVFEINNFYAEGDKIPFKFENIKYINIDSFFTQGGGITERYDAVIDAKNVGLIEVRGSTAQGYWQNDVNLINTKVKGTVHAVELKSMLDKDSIYIPAPLQKNYTLNQDFEANHWKVIFGRSDVWHGAATVSFDKKESRSHSYLITLTYFKDGSSVTEEFIAAMFNLDYVYSIARSSSGPENIQLRIDNPTLNYAEFQIMPNFKIEKIEITVEQIN</sequence>
<feature type="chain" id="PRO_5011772951" evidence="1">
    <location>
        <begin position="21"/>
        <end position="1138"/>
    </location>
</feature>
<evidence type="ECO:0000259" key="2">
    <source>
        <dbReference type="PROSITE" id="PS50853"/>
    </source>
</evidence>
<dbReference type="STRING" id="1123010.SAMN02745724_05092"/>
<dbReference type="RefSeq" id="WP_091991446.1">
    <property type="nucleotide sequence ID" value="NZ_FOLO01000080.1"/>
</dbReference>
<evidence type="ECO:0000256" key="1">
    <source>
        <dbReference type="SAM" id="SignalP"/>
    </source>
</evidence>